<dbReference type="Pfam" id="PF12729">
    <property type="entry name" value="4HB_MCP_1"/>
    <property type="match status" value="1"/>
</dbReference>
<dbReference type="AlphaFoldDB" id="A0A4R8M5R4"/>
<gene>
    <name evidence="2" type="ORF">C8D99_1091</name>
</gene>
<dbReference type="RefSeq" id="WP_133957616.1">
    <property type="nucleotide sequence ID" value="NZ_SORI01000009.1"/>
</dbReference>
<evidence type="ECO:0000259" key="1">
    <source>
        <dbReference type="Pfam" id="PF12729"/>
    </source>
</evidence>
<evidence type="ECO:0000313" key="3">
    <source>
        <dbReference type="Proteomes" id="UP000295066"/>
    </source>
</evidence>
<dbReference type="Proteomes" id="UP000295066">
    <property type="component" value="Unassembled WGS sequence"/>
</dbReference>
<evidence type="ECO:0000313" key="2">
    <source>
        <dbReference type="EMBL" id="TDY60148.1"/>
    </source>
</evidence>
<organism evidence="2 3">
    <name type="scientific">Aminivibrio pyruvatiphilus</name>
    <dbReference type="NCBI Taxonomy" id="1005740"/>
    <lineage>
        <taxon>Bacteria</taxon>
        <taxon>Thermotogati</taxon>
        <taxon>Synergistota</taxon>
        <taxon>Synergistia</taxon>
        <taxon>Synergistales</taxon>
        <taxon>Aminobacteriaceae</taxon>
        <taxon>Aminivibrio</taxon>
    </lineage>
</organism>
<reference evidence="2 3" key="1">
    <citation type="submission" date="2019-03" db="EMBL/GenBank/DDBJ databases">
        <title>Genomic Encyclopedia of Type Strains, Phase IV (KMG-IV): sequencing the most valuable type-strain genomes for metagenomic binning, comparative biology and taxonomic classification.</title>
        <authorList>
            <person name="Goeker M."/>
        </authorList>
    </citation>
    <scope>NUCLEOTIDE SEQUENCE [LARGE SCALE GENOMIC DNA]</scope>
    <source>
        <strain evidence="2 3">DSM 25964</strain>
    </source>
</reference>
<keyword evidence="2" id="KW-0675">Receptor</keyword>
<keyword evidence="3" id="KW-1185">Reference proteome</keyword>
<dbReference type="InterPro" id="IPR024478">
    <property type="entry name" value="HlyB_4HB_MCP"/>
</dbReference>
<proteinExistence type="predicted"/>
<feature type="non-terminal residue" evidence="2">
    <location>
        <position position="95"/>
    </location>
</feature>
<name>A0A4R8M5R4_9BACT</name>
<sequence length="95" mass="11008">MLKLQFLRNVSIRVRLVALTAILCLFTAGASFVGYQRLVTAERDMTDMFRSGVLPVQWMNDSRANMNYIRANLFEMMLTTDETEKRNLLAEIESR</sequence>
<accession>A0A4R8M5R4</accession>
<feature type="domain" description="Chemotaxis methyl-accepting receptor HlyB-like 4HB MCP" evidence="1">
    <location>
        <begin position="9"/>
        <end position="94"/>
    </location>
</feature>
<dbReference type="EMBL" id="SORI01000009">
    <property type="protein sequence ID" value="TDY60148.1"/>
    <property type="molecule type" value="Genomic_DNA"/>
</dbReference>
<comment type="caution">
    <text evidence="2">The sequence shown here is derived from an EMBL/GenBank/DDBJ whole genome shotgun (WGS) entry which is preliminary data.</text>
</comment>
<protein>
    <submittedName>
        <fullName evidence="2">Chemoreceptor-like protein with four helix bundle sensory module</fullName>
    </submittedName>
</protein>